<feature type="domain" description="Endonuclease GajA/Old nuclease/RecF-like AAA" evidence="1">
    <location>
        <begin position="91"/>
        <end position="356"/>
    </location>
</feature>
<dbReference type="SUPFAM" id="SSF52540">
    <property type="entry name" value="P-loop containing nucleoside triphosphate hydrolases"/>
    <property type="match status" value="1"/>
</dbReference>
<dbReference type="InterPro" id="IPR027417">
    <property type="entry name" value="P-loop_NTPase"/>
</dbReference>
<organism evidence="2 3">
    <name type="scientific">Paenibacillus marchantiophytorum</name>
    <dbReference type="NCBI Taxonomy" id="1619310"/>
    <lineage>
        <taxon>Bacteria</taxon>
        <taxon>Bacillati</taxon>
        <taxon>Bacillota</taxon>
        <taxon>Bacilli</taxon>
        <taxon>Bacillales</taxon>
        <taxon>Paenibacillaceae</taxon>
        <taxon>Paenibacillus</taxon>
    </lineage>
</organism>
<evidence type="ECO:0000259" key="1">
    <source>
        <dbReference type="Pfam" id="PF13175"/>
    </source>
</evidence>
<name>A0ABQ1FJP1_9BACL</name>
<dbReference type="InterPro" id="IPR051396">
    <property type="entry name" value="Bact_Antivir_Def_Nuclease"/>
</dbReference>
<protein>
    <recommendedName>
        <fullName evidence="1">Endonuclease GajA/Old nuclease/RecF-like AAA domain-containing protein</fullName>
    </recommendedName>
</protein>
<evidence type="ECO:0000313" key="3">
    <source>
        <dbReference type="Proteomes" id="UP000615455"/>
    </source>
</evidence>
<proteinExistence type="predicted"/>
<dbReference type="PANTHER" id="PTHR43581">
    <property type="entry name" value="ATP/GTP PHOSPHATASE"/>
    <property type="match status" value="1"/>
</dbReference>
<reference evidence="3" key="1">
    <citation type="journal article" date="2019" name="Int. J. Syst. Evol. Microbiol.">
        <title>The Global Catalogue of Microorganisms (GCM) 10K type strain sequencing project: providing services to taxonomists for standard genome sequencing and annotation.</title>
        <authorList>
            <consortium name="The Broad Institute Genomics Platform"/>
            <consortium name="The Broad Institute Genome Sequencing Center for Infectious Disease"/>
            <person name="Wu L."/>
            <person name="Ma J."/>
        </authorList>
    </citation>
    <scope>NUCLEOTIDE SEQUENCE [LARGE SCALE GENOMIC DNA]</scope>
    <source>
        <strain evidence="3">CGMCC 1.15043</strain>
    </source>
</reference>
<accession>A0ABQ1FJP1</accession>
<dbReference type="PANTHER" id="PTHR43581:SF4">
    <property type="entry name" value="ATP_GTP PHOSPHATASE"/>
    <property type="match status" value="1"/>
</dbReference>
<dbReference type="Proteomes" id="UP000615455">
    <property type="component" value="Unassembled WGS sequence"/>
</dbReference>
<evidence type="ECO:0000313" key="2">
    <source>
        <dbReference type="EMBL" id="GGA17950.1"/>
    </source>
</evidence>
<dbReference type="RefSeq" id="WP_189021001.1">
    <property type="nucleotide sequence ID" value="NZ_BMHE01000102.1"/>
</dbReference>
<keyword evidence="3" id="KW-1185">Reference proteome</keyword>
<dbReference type="Pfam" id="PF13175">
    <property type="entry name" value="AAA_15"/>
    <property type="match status" value="1"/>
</dbReference>
<dbReference type="Gene3D" id="3.40.50.300">
    <property type="entry name" value="P-loop containing nucleotide triphosphate hydrolases"/>
    <property type="match status" value="1"/>
</dbReference>
<dbReference type="InterPro" id="IPR041685">
    <property type="entry name" value="AAA_GajA/Old/RecF-like"/>
</dbReference>
<gene>
    <name evidence="2" type="ORF">GCM10008018_72520</name>
</gene>
<comment type="caution">
    <text evidence="2">The sequence shown here is derived from an EMBL/GenBank/DDBJ whole genome shotgun (WGS) entry which is preliminary data.</text>
</comment>
<sequence>MQKIIIKNFGPIRELEFNLNKFQIFFGPQASGKSTLSKSVYYFKSIRDEIYEYIANHLQTDRDRVLSYNNIIYKLNTRFRSLFGFNYLQGNFFMEFNYRDEYFLKLKRVNNRDINFNFSKPFSSDLNRIISLVNSYKEQLSKEKRKRESLRSILGVHHRSFLNKIKYMLNDTFGDDREVLYIPAGRSLISTLSNKLFLLFQISEHDRNVDSLIREFSEKIMDTRDYFDRDINELIYEKEGSTDDVDYKRKYFMFVEILRNILGGDYRFIEGKDRFYINQRNYIPLNFASSGQQESVWILYLMIYYYLENKDCFIVIEEPEAHLFPKAQRDMLMAISLFVNNKNNQCIITTHSPYLVSSMNNLLYSQHINKMYGRSDLAIDQEFWIDPQSVVALFLSKGSVENMMDDETMLLTSKYIDTVSELNSDEFEAMYRIEMEEGNTVNFDFDNEESELINWFMSEGQQDDDK</sequence>
<dbReference type="EMBL" id="BMHE01000102">
    <property type="protein sequence ID" value="GGA17950.1"/>
    <property type="molecule type" value="Genomic_DNA"/>
</dbReference>